<dbReference type="EMBL" id="MGGW01000004">
    <property type="protein sequence ID" value="OGM55354.1"/>
    <property type="molecule type" value="Genomic_DNA"/>
</dbReference>
<evidence type="ECO:0000256" key="5">
    <source>
        <dbReference type="PIRSR" id="PIRSR602386-1"/>
    </source>
</evidence>
<feature type="binding site" evidence="5">
    <location>
        <position position="139"/>
    </location>
    <ligand>
        <name>Cu cation</name>
        <dbReference type="ChEBI" id="CHEBI:23378"/>
    </ligand>
</feature>
<keyword evidence="4" id="KW-0249">Electron transport</keyword>
<dbReference type="AlphaFoldDB" id="A0A1F8AUC7"/>
<gene>
    <name evidence="7" type="ORF">A3E44_03670</name>
</gene>
<dbReference type="Proteomes" id="UP000178603">
    <property type="component" value="Unassembled WGS sequence"/>
</dbReference>
<dbReference type="SUPFAM" id="SSF49503">
    <property type="entry name" value="Cupredoxins"/>
    <property type="match status" value="1"/>
</dbReference>
<evidence type="ECO:0000313" key="7">
    <source>
        <dbReference type="EMBL" id="OGM55354.1"/>
    </source>
</evidence>
<proteinExistence type="predicted"/>
<dbReference type="InterPro" id="IPR052721">
    <property type="entry name" value="ET_Amicyanin"/>
</dbReference>
<comment type="subcellular location">
    <subcellularLocation>
        <location evidence="1">Periplasm</location>
    </subcellularLocation>
</comment>
<keyword evidence="3" id="KW-0574">Periplasm</keyword>
<dbReference type="GO" id="GO:0009055">
    <property type="term" value="F:electron transfer activity"/>
    <property type="evidence" value="ECO:0007669"/>
    <property type="project" value="InterPro"/>
</dbReference>
<dbReference type="GO" id="GO:0005507">
    <property type="term" value="F:copper ion binding"/>
    <property type="evidence" value="ECO:0007669"/>
    <property type="project" value="InterPro"/>
</dbReference>
<dbReference type="InterPro" id="IPR028096">
    <property type="entry name" value="EfeO_Cupredoxin"/>
</dbReference>
<accession>A0A1F8AUC7</accession>
<dbReference type="PANTHER" id="PTHR36507">
    <property type="entry name" value="BLL1555 PROTEIN"/>
    <property type="match status" value="1"/>
</dbReference>
<comment type="caution">
    <text evidence="7">The sequence shown here is derived from an EMBL/GenBank/DDBJ whole genome shotgun (WGS) entry which is preliminary data.</text>
</comment>
<dbReference type="Gene3D" id="2.60.40.420">
    <property type="entry name" value="Cupredoxins - blue copper proteins"/>
    <property type="match status" value="1"/>
</dbReference>
<evidence type="ECO:0000256" key="2">
    <source>
        <dbReference type="ARBA" id="ARBA00022448"/>
    </source>
</evidence>
<evidence type="ECO:0000256" key="4">
    <source>
        <dbReference type="ARBA" id="ARBA00022982"/>
    </source>
</evidence>
<sequence>MNKGFLLSVVVVIVVVIGFVVVRGGNVTPVPTPVNFPFNEGPRLEEDKIAIDNTETLKESDLSSQGAVDEITIEIKNFAFSPKTFKVKPGAKVTVVNRDTAAHTMTANDGSSFGTKLLNKGESVIFTAPSAESEYAYHCTPHPSMTGTLVVEN</sequence>
<dbReference type="GO" id="GO:0042597">
    <property type="term" value="C:periplasmic space"/>
    <property type="evidence" value="ECO:0007669"/>
    <property type="project" value="UniProtKB-SubCell"/>
</dbReference>
<feature type="binding site" evidence="5">
    <location>
        <position position="103"/>
    </location>
    <ligand>
        <name>Cu cation</name>
        <dbReference type="ChEBI" id="CHEBI:23378"/>
    </ligand>
</feature>
<dbReference type="InterPro" id="IPR002386">
    <property type="entry name" value="Amicyanin/Pseudoazurin"/>
</dbReference>
<dbReference type="PANTHER" id="PTHR36507:SF1">
    <property type="entry name" value="BLL1555 PROTEIN"/>
    <property type="match status" value="1"/>
</dbReference>
<dbReference type="InterPro" id="IPR008972">
    <property type="entry name" value="Cupredoxin"/>
</dbReference>
<organism evidence="7 8">
    <name type="scientific">Candidatus Woesebacteria bacterium RIFCSPHIGHO2_12_FULL_41_24</name>
    <dbReference type="NCBI Taxonomy" id="1802510"/>
    <lineage>
        <taxon>Bacteria</taxon>
        <taxon>Candidatus Woeseibacteriota</taxon>
    </lineage>
</organism>
<reference evidence="7 8" key="1">
    <citation type="journal article" date="2016" name="Nat. Commun.">
        <title>Thousands of microbial genomes shed light on interconnected biogeochemical processes in an aquifer system.</title>
        <authorList>
            <person name="Anantharaman K."/>
            <person name="Brown C.T."/>
            <person name="Hug L.A."/>
            <person name="Sharon I."/>
            <person name="Castelle C.J."/>
            <person name="Probst A.J."/>
            <person name="Thomas B.C."/>
            <person name="Singh A."/>
            <person name="Wilkins M.J."/>
            <person name="Karaoz U."/>
            <person name="Brodie E.L."/>
            <person name="Williams K.H."/>
            <person name="Hubbard S.S."/>
            <person name="Banfield J.F."/>
        </authorList>
    </citation>
    <scope>NUCLEOTIDE SEQUENCE [LARGE SCALE GENOMIC DNA]</scope>
</reference>
<keyword evidence="2" id="KW-0813">Transport</keyword>
<evidence type="ECO:0000313" key="8">
    <source>
        <dbReference type="Proteomes" id="UP000178603"/>
    </source>
</evidence>
<comment type="cofactor">
    <cofactor evidence="5">
        <name>Cu cation</name>
        <dbReference type="ChEBI" id="CHEBI:23378"/>
    </cofactor>
    <text evidence="5">Binds 1 copper ion per subunit.</text>
</comment>
<evidence type="ECO:0000256" key="3">
    <source>
        <dbReference type="ARBA" id="ARBA00022764"/>
    </source>
</evidence>
<name>A0A1F8AUC7_9BACT</name>
<evidence type="ECO:0000259" key="6">
    <source>
        <dbReference type="Pfam" id="PF13473"/>
    </source>
</evidence>
<keyword evidence="5" id="KW-0479">Metal-binding</keyword>
<evidence type="ECO:0000256" key="1">
    <source>
        <dbReference type="ARBA" id="ARBA00004418"/>
    </source>
</evidence>
<dbReference type="PRINTS" id="PR00155">
    <property type="entry name" value="AMICYANIN"/>
</dbReference>
<feature type="domain" description="EfeO-type cupredoxin-like" evidence="6">
    <location>
        <begin position="65"/>
        <end position="151"/>
    </location>
</feature>
<protein>
    <recommendedName>
        <fullName evidence="6">EfeO-type cupredoxin-like domain-containing protein</fullName>
    </recommendedName>
</protein>
<keyword evidence="5" id="KW-0186">Copper</keyword>
<feature type="binding site" evidence="5">
    <location>
        <position position="142"/>
    </location>
    <ligand>
        <name>Cu cation</name>
        <dbReference type="ChEBI" id="CHEBI:23378"/>
    </ligand>
</feature>
<dbReference type="Pfam" id="PF13473">
    <property type="entry name" value="Cupredoxin_1"/>
    <property type="match status" value="1"/>
</dbReference>